<name>A0ABR9KYC5_9ACTN</name>
<dbReference type="EMBL" id="JADBEF010000002">
    <property type="protein sequence ID" value="MBE1566562.1"/>
    <property type="molecule type" value="Genomic_DNA"/>
</dbReference>
<keyword evidence="2" id="KW-1185">Reference proteome</keyword>
<accession>A0ABR9KYC5</accession>
<gene>
    <name evidence="1" type="ORF">H4W81_009434</name>
</gene>
<proteinExistence type="predicted"/>
<evidence type="ECO:0000313" key="1">
    <source>
        <dbReference type="EMBL" id="MBE1566562.1"/>
    </source>
</evidence>
<protein>
    <submittedName>
        <fullName evidence="1">Uncharacterized protein</fullName>
    </submittedName>
</protein>
<evidence type="ECO:0000313" key="2">
    <source>
        <dbReference type="Proteomes" id="UP000661607"/>
    </source>
</evidence>
<dbReference type="RefSeq" id="WP_192781563.1">
    <property type="nucleotide sequence ID" value="NZ_JADBEF010000002.1"/>
</dbReference>
<organism evidence="1 2">
    <name type="scientific">Nonomuraea africana</name>
    <dbReference type="NCBI Taxonomy" id="46171"/>
    <lineage>
        <taxon>Bacteria</taxon>
        <taxon>Bacillati</taxon>
        <taxon>Actinomycetota</taxon>
        <taxon>Actinomycetes</taxon>
        <taxon>Streptosporangiales</taxon>
        <taxon>Streptosporangiaceae</taxon>
        <taxon>Nonomuraea</taxon>
    </lineage>
</organism>
<dbReference type="Proteomes" id="UP000661607">
    <property type="component" value="Unassembled WGS sequence"/>
</dbReference>
<reference evidence="1 2" key="1">
    <citation type="submission" date="2020-10" db="EMBL/GenBank/DDBJ databases">
        <title>Sequencing the genomes of 1000 actinobacteria strains.</title>
        <authorList>
            <person name="Klenk H.-P."/>
        </authorList>
    </citation>
    <scope>NUCLEOTIDE SEQUENCE [LARGE SCALE GENOMIC DNA]</scope>
    <source>
        <strain evidence="1 2">DSM 43748</strain>
    </source>
</reference>
<sequence>MAKISPGDLQQADLVRIISDLQARVKALELQAGVRSVTFVADSTSTSSTTLTRMAWTTFPRSGSSVTVDVSVTLSGATSCEVAVRADGTQIGSRTVTASGVATVSGFLPPAWAFGARKVVDVQVKVNSGSATVAVVGGWHR</sequence>
<comment type="caution">
    <text evidence="1">The sequence shown here is derived from an EMBL/GenBank/DDBJ whole genome shotgun (WGS) entry which is preliminary data.</text>
</comment>